<feature type="chain" id="PRO_5034094658" evidence="1">
    <location>
        <begin position="21"/>
        <end position="485"/>
    </location>
</feature>
<evidence type="ECO:0000313" key="3">
    <source>
        <dbReference type="Proteomes" id="UP000660729"/>
    </source>
</evidence>
<sequence>MVRLTVLLLPVAMLIHATTANPPSDPTKLSNIFQVDMRDPAVHSSSCRKNFAAPNNPSHFVGRPIFDPSMDFLESEHNILNYIWHQMHEMVWFAQAMLEAYPTSLDIAQLAYSFWGIKPGKISGQYNVGMPQGVYLEKYNKVMGRYQAVQNYMETARPDGPDKFKILCGGEYLDRQDADSWYRDKWGRTVDHPITGDPWKLAEWEELHGRDFDAHWYFWYDIEEWAERGYFVVKKDDFDWALNPVSNKWDACTRAFAANLLPFNVPADASGGTDSWYKGGHLLLCDSGFAHLSPYDGFETYPLGTTLESVGITAITFLHEIIHVVYPDDSWDMMPWLPLKEPNVATGTVSEDWPWEKSAFDQTRYRHDALGPLHAWSLAMYELAEPETLDINQMVSWRTPEVYAWFGRAANLMALARQDWSTGVARDLKGPFVGPTALPPQAKRTAIPGELDTDAVDTTIPMRDFWTTIAQRLEASNMTITARSR</sequence>
<dbReference type="EMBL" id="JABCIY010000229">
    <property type="protein sequence ID" value="KAF7187438.1"/>
    <property type="molecule type" value="Genomic_DNA"/>
</dbReference>
<comment type="caution">
    <text evidence="2">The sequence shown here is derived from an EMBL/GenBank/DDBJ whole genome shotgun (WGS) entry which is preliminary data.</text>
</comment>
<organism evidence="2 3">
    <name type="scientific">Pseudocercospora fuligena</name>
    <dbReference type="NCBI Taxonomy" id="685502"/>
    <lineage>
        <taxon>Eukaryota</taxon>
        <taxon>Fungi</taxon>
        <taxon>Dikarya</taxon>
        <taxon>Ascomycota</taxon>
        <taxon>Pezizomycotina</taxon>
        <taxon>Dothideomycetes</taxon>
        <taxon>Dothideomycetidae</taxon>
        <taxon>Mycosphaerellales</taxon>
        <taxon>Mycosphaerellaceae</taxon>
        <taxon>Pseudocercospora</taxon>
    </lineage>
</organism>
<reference evidence="2" key="1">
    <citation type="submission" date="2020-04" db="EMBL/GenBank/DDBJ databases">
        <title>Draft genome resource of the tomato pathogen Pseudocercospora fuligena.</title>
        <authorList>
            <person name="Zaccaron A."/>
        </authorList>
    </citation>
    <scope>NUCLEOTIDE SEQUENCE</scope>
    <source>
        <strain evidence="2">PF001</strain>
    </source>
</reference>
<keyword evidence="3" id="KW-1185">Reference proteome</keyword>
<proteinExistence type="predicted"/>
<dbReference type="Proteomes" id="UP000660729">
    <property type="component" value="Unassembled WGS sequence"/>
</dbReference>
<accession>A0A8H6VCQ6</accession>
<protein>
    <submittedName>
        <fullName evidence="2">Uncharacterized protein</fullName>
    </submittedName>
</protein>
<name>A0A8H6VCQ6_9PEZI</name>
<dbReference type="OrthoDB" id="3623597at2759"/>
<evidence type="ECO:0000313" key="2">
    <source>
        <dbReference type="EMBL" id="KAF7187438.1"/>
    </source>
</evidence>
<evidence type="ECO:0000256" key="1">
    <source>
        <dbReference type="SAM" id="SignalP"/>
    </source>
</evidence>
<feature type="signal peptide" evidence="1">
    <location>
        <begin position="1"/>
        <end position="20"/>
    </location>
</feature>
<dbReference type="AlphaFoldDB" id="A0A8H6VCQ6"/>
<gene>
    <name evidence="2" type="ORF">HII31_11327</name>
</gene>
<keyword evidence="1" id="KW-0732">Signal</keyword>